<dbReference type="STRING" id="69974.MPLDJ20_110085"/>
<feature type="transmembrane region" description="Helical" evidence="2">
    <location>
        <begin position="59"/>
        <end position="84"/>
    </location>
</feature>
<evidence type="ECO:0000313" key="4">
    <source>
        <dbReference type="Proteomes" id="UP000045285"/>
    </source>
</evidence>
<evidence type="ECO:0000256" key="2">
    <source>
        <dbReference type="SAM" id="Phobius"/>
    </source>
</evidence>
<keyword evidence="4" id="KW-1185">Reference proteome</keyword>
<gene>
    <name evidence="3" type="ORF">MPL3356_380018</name>
</gene>
<evidence type="ECO:0000256" key="1">
    <source>
        <dbReference type="SAM" id="MobiDB-lite"/>
    </source>
</evidence>
<keyword evidence="2" id="KW-0812">Transmembrane</keyword>
<sequence>MRLSSCGPFAEARLAFRERLAVAANDNSALHHRDLSILALIPTDDGLTKTAKKAESMSITAALGIAISLFIGPVVFSCLMLGVWNAALDSNGGKHDHHDVGNQGGGFAGQAAGSQAHHG</sequence>
<organism evidence="3 4">
    <name type="scientific">Mesorhizobium plurifarium</name>
    <dbReference type="NCBI Taxonomy" id="69974"/>
    <lineage>
        <taxon>Bacteria</taxon>
        <taxon>Pseudomonadati</taxon>
        <taxon>Pseudomonadota</taxon>
        <taxon>Alphaproteobacteria</taxon>
        <taxon>Hyphomicrobiales</taxon>
        <taxon>Phyllobacteriaceae</taxon>
        <taxon>Mesorhizobium</taxon>
    </lineage>
</organism>
<dbReference type="Proteomes" id="UP000045285">
    <property type="component" value="Unassembled WGS sequence"/>
</dbReference>
<proteinExistence type="predicted"/>
<keyword evidence="2" id="KW-1133">Transmembrane helix</keyword>
<dbReference type="AlphaFoldDB" id="A0A090E349"/>
<name>A0A090E349_MESPL</name>
<reference evidence="4" key="1">
    <citation type="submission" date="2014-08" db="EMBL/GenBank/DDBJ databases">
        <authorList>
            <person name="Moulin L."/>
        </authorList>
    </citation>
    <scope>NUCLEOTIDE SEQUENCE [LARGE SCALE GENOMIC DNA]</scope>
</reference>
<evidence type="ECO:0000313" key="3">
    <source>
        <dbReference type="EMBL" id="CDX21540.1"/>
    </source>
</evidence>
<dbReference type="EMBL" id="CCMZ01000032">
    <property type="protein sequence ID" value="CDX21540.1"/>
    <property type="molecule type" value="Genomic_DNA"/>
</dbReference>
<accession>A0A090E349</accession>
<feature type="compositionally biased region" description="Low complexity" evidence="1">
    <location>
        <begin position="109"/>
        <end position="119"/>
    </location>
</feature>
<keyword evidence="2" id="KW-0472">Membrane</keyword>
<feature type="region of interest" description="Disordered" evidence="1">
    <location>
        <begin position="92"/>
        <end position="119"/>
    </location>
</feature>
<protein>
    <submittedName>
        <fullName evidence="3">Uncharacterized protein</fullName>
    </submittedName>
</protein>